<organism evidence="1 2">
    <name type="scientific">Desmophyllum pertusum</name>
    <dbReference type="NCBI Taxonomy" id="174260"/>
    <lineage>
        <taxon>Eukaryota</taxon>
        <taxon>Metazoa</taxon>
        <taxon>Cnidaria</taxon>
        <taxon>Anthozoa</taxon>
        <taxon>Hexacorallia</taxon>
        <taxon>Scleractinia</taxon>
        <taxon>Caryophylliina</taxon>
        <taxon>Caryophylliidae</taxon>
        <taxon>Desmophyllum</taxon>
    </lineage>
</organism>
<name>A0A9W9ZTW3_9CNID</name>
<protein>
    <submittedName>
        <fullName evidence="1">Uncharacterized protein</fullName>
    </submittedName>
</protein>
<evidence type="ECO:0000313" key="2">
    <source>
        <dbReference type="Proteomes" id="UP001163046"/>
    </source>
</evidence>
<accession>A0A9W9ZTW3</accession>
<gene>
    <name evidence="1" type="ORF">OS493_001146</name>
</gene>
<sequence>MPGNDCWCWRALIRYFVIHPGRHDFEAKNPGALFVALSRAKSSGGHGIDPDFAFHEDFLANEDRFRAVDAATTQARAREMVRLRALTEETRNRQSLSPAYQEETFHRLVEWEQSMNVKPPCPVISIMDKYEEMWKQCEQQCTGKRKSDQPFITLCTKVQNLRYKLEM</sequence>
<dbReference type="Proteomes" id="UP001163046">
    <property type="component" value="Unassembled WGS sequence"/>
</dbReference>
<keyword evidence="2" id="KW-1185">Reference proteome</keyword>
<dbReference type="AlphaFoldDB" id="A0A9W9ZTW3"/>
<comment type="caution">
    <text evidence="1">The sequence shown here is derived from an EMBL/GenBank/DDBJ whole genome shotgun (WGS) entry which is preliminary data.</text>
</comment>
<evidence type="ECO:0000313" key="1">
    <source>
        <dbReference type="EMBL" id="KAJ7387802.1"/>
    </source>
</evidence>
<reference evidence="1" key="1">
    <citation type="submission" date="2023-01" db="EMBL/GenBank/DDBJ databases">
        <title>Genome assembly of the deep-sea coral Lophelia pertusa.</title>
        <authorList>
            <person name="Herrera S."/>
            <person name="Cordes E."/>
        </authorList>
    </citation>
    <scope>NUCLEOTIDE SEQUENCE</scope>
    <source>
        <strain evidence="1">USNM1676648</strain>
        <tissue evidence="1">Polyp</tissue>
    </source>
</reference>
<proteinExistence type="predicted"/>
<dbReference type="EMBL" id="MU825873">
    <property type="protein sequence ID" value="KAJ7387802.1"/>
    <property type="molecule type" value="Genomic_DNA"/>
</dbReference>
<dbReference type="OrthoDB" id="5980991at2759"/>